<gene>
    <name evidence="2" type="ORF">EV695_3921</name>
</gene>
<reference evidence="2 3" key="1">
    <citation type="submission" date="2019-03" db="EMBL/GenBank/DDBJ databases">
        <title>Genomic Encyclopedia of Type Strains, Phase IV (KMG-IV): sequencing the most valuable type-strain genomes for metagenomic binning, comparative biology and taxonomic classification.</title>
        <authorList>
            <person name="Goeker M."/>
        </authorList>
    </citation>
    <scope>NUCLEOTIDE SEQUENCE [LARGE SCALE GENOMIC DNA]</scope>
    <source>
        <strain evidence="2 3">DSM 24830</strain>
    </source>
</reference>
<proteinExistence type="predicted"/>
<dbReference type="Proteomes" id="UP000294887">
    <property type="component" value="Unassembled WGS sequence"/>
</dbReference>
<comment type="caution">
    <text evidence="2">The sequence shown here is derived from an EMBL/GenBank/DDBJ whole genome shotgun (WGS) entry which is preliminary data.</text>
</comment>
<accession>A0A4R1EQ55</accession>
<dbReference type="InterPro" id="IPR016963">
    <property type="entry name" value="Glycoporin_RafY"/>
</dbReference>
<dbReference type="AlphaFoldDB" id="A0A4R1EQ55"/>
<dbReference type="InterPro" id="IPR023614">
    <property type="entry name" value="Porin_dom_sf"/>
</dbReference>
<feature type="chain" id="PRO_5020745432" evidence="1">
    <location>
        <begin position="25"/>
        <end position="330"/>
    </location>
</feature>
<dbReference type="Gene3D" id="2.40.160.10">
    <property type="entry name" value="Porin"/>
    <property type="match status" value="1"/>
</dbReference>
<evidence type="ECO:0000256" key="1">
    <source>
        <dbReference type="SAM" id="SignalP"/>
    </source>
</evidence>
<protein>
    <submittedName>
        <fullName evidence="2">Raffinose porin</fullName>
    </submittedName>
</protein>
<sequence length="330" mass="35320">MKNKLSLAIACGLTTMCVATTGFAADKTFSIGGDVELDIIASEDENDSNFDHGGRIKLNAVGMVTNDNGFFGKGVAQPLVLFNPGDTNQLIEQETTTFPGNDALEVDDLYFQFGKTNAWDVQIGRFEAINLVPLGKDTLVANVGGVQVYEANIARGRKDDVLHTAIHVGNSDKFLFELGVMANKSGDDEFTAIRPAMTYNFGKVKLHAGFESISDNDVDFDGFGIGAGFKVGSGDLNVSYAHGEHENDNKVDTLAVNYTVGPFGAGYLHSEVDSGSDADPSVDTLYAAYTMPLLNLKDASVTFALNTSKADNVGDNDTLNAAKVRFNYTF</sequence>
<dbReference type="Pfam" id="PF16966">
    <property type="entry name" value="Porin_8"/>
    <property type="match status" value="1"/>
</dbReference>
<organism evidence="2 3">
    <name type="scientific">Cocleimonas flava</name>
    <dbReference type="NCBI Taxonomy" id="634765"/>
    <lineage>
        <taxon>Bacteria</taxon>
        <taxon>Pseudomonadati</taxon>
        <taxon>Pseudomonadota</taxon>
        <taxon>Gammaproteobacteria</taxon>
        <taxon>Thiotrichales</taxon>
        <taxon>Thiotrichaceae</taxon>
        <taxon>Cocleimonas</taxon>
    </lineage>
</organism>
<feature type="signal peptide" evidence="1">
    <location>
        <begin position="1"/>
        <end position="24"/>
    </location>
</feature>
<evidence type="ECO:0000313" key="2">
    <source>
        <dbReference type="EMBL" id="TCJ83183.1"/>
    </source>
</evidence>
<dbReference type="OrthoDB" id="5622860at2"/>
<dbReference type="SUPFAM" id="SSF56935">
    <property type="entry name" value="Porins"/>
    <property type="match status" value="1"/>
</dbReference>
<dbReference type="EMBL" id="SMFQ01000005">
    <property type="protein sequence ID" value="TCJ83183.1"/>
    <property type="molecule type" value="Genomic_DNA"/>
</dbReference>
<keyword evidence="1" id="KW-0732">Signal</keyword>
<evidence type="ECO:0000313" key="3">
    <source>
        <dbReference type="Proteomes" id="UP000294887"/>
    </source>
</evidence>
<name>A0A4R1EQ55_9GAMM</name>
<keyword evidence="3" id="KW-1185">Reference proteome</keyword>
<dbReference type="RefSeq" id="WP_131907659.1">
    <property type="nucleotide sequence ID" value="NZ_BAAAFU010000007.1"/>
</dbReference>